<feature type="region of interest" description="Disordered" evidence="1">
    <location>
        <begin position="207"/>
        <end position="229"/>
    </location>
</feature>
<name>A0AB39ZSG7_DROSZ</name>
<dbReference type="GeneID" id="108019045"/>
<evidence type="ECO:0000256" key="1">
    <source>
        <dbReference type="SAM" id="MobiDB-lite"/>
    </source>
</evidence>
<dbReference type="Pfam" id="PF02291">
    <property type="entry name" value="TFIID-31kDa"/>
    <property type="match status" value="1"/>
</dbReference>
<organism evidence="2 3">
    <name type="scientific">Drosophila suzukii</name>
    <name type="common">Spotted-wing drosophila fruit fly</name>
    <dbReference type="NCBI Taxonomy" id="28584"/>
    <lineage>
        <taxon>Eukaryota</taxon>
        <taxon>Metazoa</taxon>
        <taxon>Ecdysozoa</taxon>
        <taxon>Arthropoda</taxon>
        <taxon>Hexapoda</taxon>
        <taxon>Insecta</taxon>
        <taxon>Pterygota</taxon>
        <taxon>Neoptera</taxon>
        <taxon>Endopterygota</taxon>
        <taxon>Diptera</taxon>
        <taxon>Brachycera</taxon>
        <taxon>Muscomorpha</taxon>
        <taxon>Ephydroidea</taxon>
        <taxon>Drosophilidae</taxon>
        <taxon>Drosophila</taxon>
        <taxon>Sophophora</taxon>
    </lineage>
</organism>
<reference evidence="3" key="1">
    <citation type="submission" date="2025-08" db="UniProtKB">
        <authorList>
            <consortium name="RefSeq"/>
        </authorList>
    </citation>
    <scope>IDENTIFICATION</scope>
</reference>
<accession>A0AB39ZSG7</accession>
<keyword evidence="2" id="KW-1185">Reference proteome</keyword>
<evidence type="ECO:0008006" key="4">
    <source>
        <dbReference type="Google" id="ProtNLM"/>
    </source>
</evidence>
<dbReference type="Proteomes" id="UP001652628">
    <property type="component" value="Chromosome X"/>
</dbReference>
<dbReference type="GO" id="GO:0046982">
    <property type="term" value="F:protein heterodimerization activity"/>
    <property type="evidence" value="ECO:0007669"/>
    <property type="project" value="InterPro"/>
</dbReference>
<dbReference type="AlphaFoldDB" id="A0AB39ZSG7"/>
<dbReference type="RefSeq" id="XP_016942160.2">
    <property type="nucleotide sequence ID" value="XM_017086671.4"/>
</dbReference>
<dbReference type="GO" id="GO:0006352">
    <property type="term" value="P:DNA-templated transcription initiation"/>
    <property type="evidence" value="ECO:0007669"/>
    <property type="project" value="InterPro"/>
</dbReference>
<protein>
    <recommendedName>
        <fullName evidence="4">Transcription initiation factor TFIID subunit 9</fullName>
    </recommendedName>
</protein>
<sequence>MAEETNYKLSEHNLDIPADLAFVDGLLQDHGLEAEPQTRGFILDLAYTLARDKLVEAQHFAQLANRSTVSVEDLQMAKLRRTRKLRRSEKLSACSIKLMAKQFSQEYLPEPRAEVGLMLPYWYNCQLDIMAKLKGKIIQFPKRRIGRPPKSVAPAATSAADTSPTSAAAIFSTADADTSSTSEDDTSFTSAAATSFTSAAASSSTSTAAKSSTSDAATSSASAADTSSTSAAATSSTSAAAIPPISNAVTAFTSAAVFSTFKFRSRSRTWTGP</sequence>
<proteinExistence type="predicted"/>
<dbReference type="InterPro" id="IPR009072">
    <property type="entry name" value="Histone-fold"/>
</dbReference>
<dbReference type="SUPFAM" id="SSF47113">
    <property type="entry name" value="Histone-fold"/>
    <property type="match status" value="1"/>
</dbReference>
<evidence type="ECO:0000313" key="3">
    <source>
        <dbReference type="RefSeq" id="XP_016942160.2"/>
    </source>
</evidence>
<dbReference type="Gene3D" id="1.10.20.10">
    <property type="entry name" value="Histone, subunit A"/>
    <property type="match status" value="1"/>
</dbReference>
<dbReference type="InterPro" id="IPR003162">
    <property type="entry name" value="TFIID-31"/>
</dbReference>
<evidence type="ECO:0000313" key="2">
    <source>
        <dbReference type="Proteomes" id="UP001652628"/>
    </source>
</evidence>
<gene>
    <name evidence="3" type="primary">LOC108019045</name>
</gene>